<dbReference type="SMART" id="SM00478">
    <property type="entry name" value="ENDO3c"/>
    <property type="match status" value="1"/>
</dbReference>
<evidence type="ECO:0000256" key="12">
    <source>
        <dbReference type="ARBA" id="ARBA00023204"/>
    </source>
</evidence>
<dbReference type="Gene3D" id="1.10.340.30">
    <property type="entry name" value="Hypothetical protein, domain 2"/>
    <property type="match status" value="1"/>
</dbReference>
<evidence type="ECO:0000256" key="2">
    <source>
        <dbReference type="ARBA" id="ARBA00008343"/>
    </source>
</evidence>
<sequence length="367" mass="42181">MNEQLQYNLKEMEITTFQKDLVQWFIREQRDLPWRKDSDPYKVWVSEIMLQQTRVDTVIPYYERFLKKFPTLETFAEADDESVLKIWEGLGYYSRVRNLHSAVKEVVTQYDGKVPNTLKEISMLKGVGPYTAGAILSIAYGVPAPAVDGNVMRVLSRILLIYEDIAKPSTRKIFEDAVREIIDCDHPSYFNQALMELGALICTPTSPSCLLCPVREHCLAFSAGVEKDLPVKTRKKSTKHVDLLAAVLKTDNGKFIIRKRPSKGLLANLWEFPTVEDGNFIQMRTSLLKYLDQEINVKAQLETGAFVKVDHVFSHLTWTINVFAGSISGEINLERNYLLVTKKELEEYAFPVSHQTIWKAYKEKFQL</sequence>
<gene>
    <name evidence="17" type="primary">mutY</name>
    <name evidence="17" type="ORF">KHA93_02055</name>
</gene>
<dbReference type="CDD" id="cd00056">
    <property type="entry name" value="ENDO3c"/>
    <property type="match status" value="1"/>
</dbReference>
<dbReference type="InterPro" id="IPR023170">
    <property type="entry name" value="HhH_base_excis_C"/>
</dbReference>
<dbReference type="GO" id="GO:0051539">
    <property type="term" value="F:4 iron, 4 sulfur cluster binding"/>
    <property type="evidence" value="ECO:0007669"/>
    <property type="project" value="UniProtKB-UniRule"/>
</dbReference>
<dbReference type="RefSeq" id="WP_213109202.1">
    <property type="nucleotide sequence ID" value="NZ_JAGYPJ010000001.1"/>
</dbReference>
<dbReference type="InterPro" id="IPR044298">
    <property type="entry name" value="MIG/MutY"/>
</dbReference>
<comment type="similarity">
    <text evidence="2 15">Belongs to the Nth/MutY family.</text>
</comment>
<dbReference type="Pfam" id="PF14815">
    <property type="entry name" value="NUDIX_4"/>
    <property type="match status" value="1"/>
</dbReference>
<dbReference type="CDD" id="cd03431">
    <property type="entry name" value="NUDIX_DNA_Glycosylase_C-MutY"/>
    <property type="match status" value="1"/>
</dbReference>
<evidence type="ECO:0000256" key="5">
    <source>
        <dbReference type="ARBA" id="ARBA00022485"/>
    </source>
</evidence>
<dbReference type="InterPro" id="IPR029119">
    <property type="entry name" value="MutY_C"/>
</dbReference>
<dbReference type="NCBIfam" id="TIGR01084">
    <property type="entry name" value="mutY"/>
    <property type="match status" value="1"/>
</dbReference>
<proteinExistence type="inferred from homology"/>
<dbReference type="GO" id="GO:0006298">
    <property type="term" value="P:mismatch repair"/>
    <property type="evidence" value="ECO:0007669"/>
    <property type="project" value="TreeGrafter"/>
</dbReference>
<comment type="function">
    <text evidence="15">Adenine glycosylase active on G-A mispairs.</text>
</comment>
<keyword evidence="12" id="KW-0234">DNA repair</keyword>
<dbReference type="AlphaFoldDB" id="A0A942TIV2"/>
<dbReference type="EC" id="3.2.2.31" evidence="3 15"/>
<keyword evidence="6" id="KW-0479">Metal-binding</keyword>
<dbReference type="InterPro" id="IPR011257">
    <property type="entry name" value="DNA_glycosylase"/>
</dbReference>
<dbReference type="Pfam" id="PF00633">
    <property type="entry name" value="HHH"/>
    <property type="match status" value="1"/>
</dbReference>
<feature type="domain" description="HhH-GPD" evidence="16">
    <location>
        <begin position="49"/>
        <end position="200"/>
    </location>
</feature>
<dbReference type="InterPro" id="IPR003265">
    <property type="entry name" value="HhH-GPD_domain"/>
</dbReference>
<evidence type="ECO:0000256" key="13">
    <source>
        <dbReference type="ARBA" id="ARBA00023295"/>
    </source>
</evidence>
<comment type="caution">
    <text evidence="17">The sequence shown here is derived from an EMBL/GenBank/DDBJ whole genome shotgun (WGS) entry which is preliminary data.</text>
</comment>
<dbReference type="InterPro" id="IPR015797">
    <property type="entry name" value="NUDIX_hydrolase-like_dom_sf"/>
</dbReference>
<dbReference type="GO" id="GO:0035485">
    <property type="term" value="F:adenine/guanine mispair binding"/>
    <property type="evidence" value="ECO:0007669"/>
    <property type="project" value="TreeGrafter"/>
</dbReference>
<dbReference type="GO" id="GO:0006284">
    <property type="term" value="P:base-excision repair"/>
    <property type="evidence" value="ECO:0007669"/>
    <property type="project" value="UniProtKB-UniRule"/>
</dbReference>
<evidence type="ECO:0000313" key="17">
    <source>
        <dbReference type="EMBL" id="MBS4198445.1"/>
    </source>
</evidence>
<keyword evidence="8" id="KW-0378">Hydrolase</keyword>
<name>A0A942TIV2_9BACI</name>
<dbReference type="GO" id="GO:0032357">
    <property type="term" value="F:oxidized purine DNA binding"/>
    <property type="evidence" value="ECO:0007669"/>
    <property type="project" value="TreeGrafter"/>
</dbReference>
<dbReference type="Pfam" id="PF00730">
    <property type="entry name" value="HhH-GPD"/>
    <property type="match status" value="1"/>
</dbReference>
<evidence type="ECO:0000313" key="18">
    <source>
        <dbReference type="Proteomes" id="UP000682713"/>
    </source>
</evidence>
<comment type="catalytic activity">
    <reaction evidence="1 15">
        <text>Hydrolyzes free adenine bases from 7,8-dihydro-8-oxoguanine:adenine mismatched double-stranded DNA, leaving an apurinic site.</text>
        <dbReference type="EC" id="3.2.2.31"/>
    </reaction>
</comment>
<evidence type="ECO:0000256" key="11">
    <source>
        <dbReference type="ARBA" id="ARBA00023125"/>
    </source>
</evidence>
<dbReference type="Gene3D" id="3.90.79.10">
    <property type="entry name" value="Nucleoside Triphosphate Pyrophosphohydrolase"/>
    <property type="match status" value="1"/>
</dbReference>
<organism evidence="17 18">
    <name type="scientific">Lederbergia citrisecunda</name>
    <dbReference type="NCBI Taxonomy" id="2833583"/>
    <lineage>
        <taxon>Bacteria</taxon>
        <taxon>Bacillati</taxon>
        <taxon>Bacillota</taxon>
        <taxon>Bacilli</taxon>
        <taxon>Bacillales</taxon>
        <taxon>Bacillaceae</taxon>
        <taxon>Lederbergia</taxon>
    </lineage>
</organism>
<dbReference type="PANTHER" id="PTHR42944:SF1">
    <property type="entry name" value="ADENINE DNA GLYCOSYLASE"/>
    <property type="match status" value="1"/>
</dbReference>
<dbReference type="InterPro" id="IPR003651">
    <property type="entry name" value="Endonuclease3_FeS-loop_motif"/>
</dbReference>
<dbReference type="SMART" id="SM00525">
    <property type="entry name" value="FES"/>
    <property type="match status" value="1"/>
</dbReference>
<dbReference type="Proteomes" id="UP000682713">
    <property type="component" value="Unassembled WGS sequence"/>
</dbReference>
<dbReference type="GO" id="GO:0034039">
    <property type="term" value="F:8-oxo-7,8-dihydroguanine DNA N-glycosylase activity"/>
    <property type="evidence" value="ECO:0007669"/>
    <property type="project" value="TreeGrafter"/>
</dbReference>
<evidence type="ECO:0000256" key="9">
    <source>
        <dbReference type="ARBA" id="ARBA00023004"/>
    </source>
</evidence>
<keyword evidence="18" id="KW-1185">Reference proteome</keyword>
<dbReference type="GO" id="GO:0046872">
    <property type="term" value="F:metal ion binding"/>
    <property type="evidence" value="ECO:0007669"/>
    <property type="project" value="UniProtKB-UniRule"/>
</dbReference>
<dbReference type="GO" id="GO:0000701">
    <property type="term" value="F:purine-specific mismatch base pair DNA N-glycosylase activity"/>
    <property type="evidence" value="ECO:0007669"/>
    <property type="project" value="UniProtKB-EC"/>
</dbReference>
<keyword evidence="7 15" id="KW-0227">DNA damage</keyword>
<accession>A0A942TIV2</accession>
<evidence type="ECO:0000256" key="4">
    <source>
        <dbReference type="ARBA" id="ARBA00022023"/>
    </source>
</evidence>
<dbReference type="EMBL" id="JAGYPJ010000001">
    <property type="protein sequence ID" value="MBS4198445.1"/>
    <property type="molecule type" value="Genomic_DNA"/>
</dbReference>
<dbReference type="InterPro" id="IPR000445">
    <property type="entry name" value="HhH_motif"/>
</dbReference>
<evidence type="ECO:0000256" key="6">
    <source>
        <dbReference type="ARBA" id="ARBA00022723"/>
    </source>
</evidence>
<dbReference type="FunFam" id="1.10.1670.10:FF:000002">
    <property type="entry name" value="Adenine DNA glycosylase"/>
    <property type="match status" value="1"/>
</dbReference>
<dbReference type="SUPFAM" id="SSF48150">
    <property type="entry name" value="DNA-glycosylase"/>
    <property type="match status" value="1"/>
</dbReference>
<keyword evidence="5" id="KW-0004">4Fe-4S</keyword>
<evidence type="ECO:0000259" key="16">
    <source>
        <dbReference type="SMART" id="SM00478"/>
    </source>
</evidence>
<dbReference type="PANTHER" id="PTHR42944">
    <property type="entry name" value="ADENINE DNA GLYCOSYLASE"/>
    <property type="match status" value="1"/>
</dbReference>
<evidence type="ECO:0000256" key="10">
    <source>
        <dbReference type="ARBA" id="ARBA00023014"/>
    </source>
</evidence>
<reference evidence="17 18" key="1">
    <citation type="submission" date="2021-05" db="EMBL/GenBank/DDBJ databases">
        <title>Novel Bacillus species.</title>
        <authorList>
            <person name="Liu G."/>
        </authorList>
    </citation>
    <scope>NUCLEOTIDE SEQUENCE [LARGE SCALE GENOMIC DNA]</scope>
    <source>
        <strain evidence="17 18">FJAT-49732</strain>
    </source>
</reference>
<dbReference type="Gene3D" id="1.10.1670.10">
    <property type="entry name" value="Helix-hairpin-Helix base-excision DNA repair enzymes (C-terminal)"/>
    <property type="match status" value="1"/>
</dbReference>
<evidence type="ECO:0000256" key="7">
    <source>
        <dbReference type="ARBA" id="ARBA00022763"/>
    </source>
</evidence>
<comment type="function">
    <text evidence="14">Base excision repair (BER) glycosylase that initiates repair of A:oxoG to C:G by removing the inappropriately paired adenine base from the DNA backbone, generating an abasic site product. 8-oxoguanine (oxoG) is a genotoxic DNA lesion resulting from oxidation of guanine; this residue is misread by replicative DNA polymerases, that insert adenine instead of cytosine opposite the oxidized damaged base. Shows a powerful dicrimination of A versus C, since it does not cleave cytosine in oxoG:C pairs. May also be able to remove adenine from A:G mispairs, although this activity may not be physiologically relevant.</text>
</comment>
<dbReference type="FunFam" id="1.10.340.30:FF:000010">
    <property type="entry name" value="Adenine DNA glycosylase"/>
    <property type="match status" value="1"/>
</dbReference>
<evidence type="ECO:0000256" key="3">
    <source>
        <dbReference type="ARBA" id="ARBA00012045"/>
    </source>
</evidence>
<evidence type="ECO:0000256" key="8">
    <source>
        <dbReference type="ARBA" id="ARBA00022801"/>
    </source>
</evidence>
<dbReference type="InterPro" id="IPR005760">
    <property type="entry name" value="A/G_AdeGlyc_MutY"/>
</dbReference>
<evidence type="ECO:0000256" key="1">
    <source>
        <dbReference type="ARBA" id="ARBA00000843"/>
    </source>
</evidence>
<keyword evidence="11" id="KW-0238">DNA-binding</keyword>
<keyword evidence="10" id="KW-0411">Iron-sulfur</keyword>
<keyword evidence="13 15" id="KW-0326">Glycosidase</keyword>
<comment type="cofactor">
    <cofactor evidence="15">
        <name>[4Fe-4S] cluster</name>
        <dbReference type="ChEBI" id="CHEBI:49883"/>
    </cofactor>
    <text evidence="15">Binds 1 [4Fe-4S] cluster.</text>
</comment>
<evidence type="ECO:0000256" key="15">
    <source>
        <dbReference type="RuleBase" id="RU365096"/>
    </source>
</evidence>
<dbReference type="SUPFAM" id="SSF55811">
    <property type="entry name" value="Nudix"/>
    <property type="match status" value="1"/>
</dbReference>
<evidence type="ECO:0000256" key="14">
    <source>
        <dbReference type="ARBA" id="ARBA00058550"/>
    </source>
</evidence>
<keyword evidence="9 15" id="KW-0408">Iron</keyword>
<protein>
    <recommendedName>
        <fullName evidence="4 15">Adenine DNA glycosylase</fullName>
        <ecNumber evidence="3 15">3.2.2.31</ecNumber>
    </recommendedName>
</protein>